<feature type="binding site" evidence="2">
    <location>
        <position position="87"/>
    </location>
    <ligand>
        <name>ATP</name>
        <dbReference type="ChEBI" id="CHEBI:30616"/>
    </ligand>
</feature>
<dbReference type="PANTHER" id="PTHR11807:SF12">
    <property type="entry name" value="CYTOPLASMIC TRNA 2-THIOLATION PROTEIN 1"/>
    <property type="match status" value="1"/>
</dbReference>
<dbReference type="InterPro" id="IPR014729">
    <property type="entry name" value="Rossmann-like_a/b/a_fold"/>
</dbReference>
<dbReference type="OrthoDB" id="198857at2759"/>
<dbReference type="PANTHER" id="PTHR11807">
    <property type="entry name" value="ATPASES OF THE PP SUPERFAMILY-RELATED"/>
    <property type="match status" value="1"/>
</dbReference>
<keyword evidence="2" id="KW-0547">Nucleotide-binding</keyword>
<dbReference type="GO" id="GO:0000049">
    <property type="term" value="F:tRNA binding"/>
    <property type="evidence" value="ECO:0007669"/>
    <property type="project" value="TreeGrafter"/>
</dbReference>
<dbReference type="GO" id="GO:0005524">
    <property type="term" value="F:ATP binding"/>
    <property type="evidence" value="ECO:0007669"/>
    <property type="project" value="UniProtKB-KW"/>
</dbReference>
<comment type="caution">
    <text evidence="4">The sequence shown here is derived from an EMBL/GenBank/DDBJ whole genome shotgun (WGS) entry which is preliminary data.</text>
</comment>
<feature type="binding site" evidence="2">
    <location>
        <position position="61"/>
    </location>
    <ligand>
        <name>ATP</name>
        <dbReference type="ChEBI" id="CHEBI:30616"/>
    </ligand>
</feature>
<dbReference type="SUPFAM" id="SSF52402">
    <property type="entry name" value="Adenine nucleotide alpha hydrolases-like"/>
    <property type="match status" value="1"/>
</dbReference>
<dbReference type="GO" id="GO:0002143">
    <property type="term" value="P:tRNA wobble position uridine thiolation"/>
    <property type="evidence" value="ECO:0007669"/>
    <property type="project" value="TreeGrafter"/>
</dbReference>
<keyword evidence="2" id="KW-0067">ATP-binding</keyword>
<keyword evidence="5" id="KW-1185">Reference proteome</keyword>
<dbReference type="CDD" id="cd01713">
    <property type="entry name" value="CTU1-like"/>
    <property type="match status" value="1"/>
</dbReference>
<dbReference type="AlphaFoldDB" id="A0A437AH89"/>
<feature type="domain" description="tRNA(Ile)-lysidine/2-thiocytidine synthase N-terminal" evidence="3">
    <location>
        <begin position="52"/>
        <end position="226"/>
    </location>
</feature>
<dbReference type="Pfam" id="PF01171">
    <property type="entry name" value="ATP_bind_3"/>
    <property type="match status" value="1"/>
</dbReference>
<evidence type="ECO:0000259" key="3">
    <source>
        <dbReference type="Pfam" id="PF01171"/>
    </source>
</evidence>
<dbReference type="PIRSF" id="PIRSF004976">
    <property type="entry name" value="ATPase_YdaO"/>
    <property type="match status" value="1"/>
</dbReference>
<dbReference type="InterPro" id="IPR020554">
    <property type="entry name" value="UPF0021_CS"/>
</dbReference>
<accession>A0A437AH89</accession>
<keyword evidence="1" id="KW-0808">Transferase</keyword>
<dbReference type="STRING" id="291195.A0A437AH89"/>
<name>A0A437AH89_9MICR</name>
<evidence type="ECO:0000313" key="5">
    <source>
        <dbReference type="Proteomes" id="UP000282876"/>
    </source>
</evidence>
<dbReference type="InterPro" id="IPR056369">
    <property type="entry name" value="CTU1-like_ATP-bd"/>
</dbReference>
<feature type="binding site" evidence="2">
    <location>
        <position position="170"/>
    </location>
    <ligand>
        <name>ATP</name>
        <dbReference type="ChEBI" id="CHEBI:30616"/>
    </ligand>
</feature>
<dbReference type="VEuPathDB" id="MicrosporidiaDB:TUBRATIS_30480"/>
<feature type="binding site" evidence="2">
    <location>
        <position position="165"/>
    </location>
    <ligand>
        <name>ATP</name>
        <dbReference type="ChEBI" id="CHEBI:30616"/>
    </ligand>
</feature>
<dbReference type="GO" id="GO:0002144">
    <property type="term" value="C:cytosolic tRNA wobble base thiouridylase complex"/>
    <property type="evidence" value="ECO:0007669"/>
    <property type="project" value="TreeGrafter"/>
</dbReference>
<dbReference type="Proteomes" id="UP000282876">
    <property type="component" value="Unassembled WGS sequence"/>
</dbReference>
<gene>
    <name evidence="4" type="ORF">TUBRATIS_30480</name>
</gene>
<feature type="binding site" evidence="2">
    <location>
        <begin position="55"/>
        <end position="57"/>
    </location>
    <ligand>
        <name>ATP</name>
        <dbReference type="ChEBI" id="CHEBI:30616"/>
    </ligand>
</feature>
<dbReference type="Gene3D" id="3.40.50.620">
    <property type="entry name" value="HUPs"/>
    <property type="match status" value="1"/>
</dbReference>
<evidence type="ECO:0000256" key="2">
    <source>
        <dbReference type="PIRSR" id="PIRSR004976-51"/>
    </source>
</evidence>
<dbReference type="GO" id="GO:0016740">
    <property type="term" value="F:transferase activity"/>
    <property type="evidence" value="ECO:0007669"/>
    <property type="project" value="UniProtKB-KW"/>
</dbReference>
<protein>
    <submittedName>
        <fullName evidence="4">Cytoplasmic tRNA 2-thiolation protein 1</fullName>
    </submittedName>
</protein>
<dbReference type="InterPro" id="IPR011063">
    <property type="entry name" value="TilS/TtcA_N"/>
</dbReference>
<dbReference type="PROSITE" id="PS01263">
    <property type="entry name" value="UPF0021"/>
    <property type="match status" value="1"/>
</dbReference>
<proteinExistence type="predicted"/>
<evidence type="ECO:0000313" key="4">
    <source>
        <dbReference type="EMBL" id="RVD90525.1"/>
    </source>
</evidence>
<organism evidence="4 5">
    <name type="scientific">Tubulinosema ratisbonensis</name>
    <dbReference type="NCBI Taxonomy" id="291195"/>
    <lineage>
        <taxon>Eukaryota</taxon>
        <taxon>Fungi</taxon>
        <taxon>Fungi incertae sedis</taxon>
        <taxon>Microsporidia</taxon>
        <taxon>Tubulinosematoidea</taxon>
        <taxon>Tubulinosematidae</taxon>
        <taxon>Tubulinosema</taxon>
    </lineage>
</organism>
<dbReference type="EMBL" id="RCSS01000859">
    <property type="protein sequence ID" value="RVD90525.1"/>
    <property type="molecule type" value="Genomic_DNA"/>
</dbReference>
<sequence length="299" mass="34383">MAQCEMCLNSKAMTITSYPSKKVCKECFFIYFEETIHNTITSSKMFKPNENVVIGMSGGKDSTVLAYVLNKLNIEKDYKLNLFLLAIDEGISGYRDHSLKMVYYNQRELNLPLKVISYKDLYQVTLDEVVIKTGRSNTCSKCGTFRRHALEMGAMELNGTALVTGHNSDDIAETVLLNFFRGDVHKLKSCTQSRSTGKIARCKPFKYTYQKDIVMYALYKDLKYFSTECVYFPGAYRGNMRMFLKKLERIDKSFILNIIKTGDYFYEESNLKLKECKKCKITSKNELCQACTLSESILK</sequence>
<dbReference type="InterPro" id="IPR035107">
    <property type="entry name" value="tRNA_thiolation_TtcA_Ctu1"/>
</dbReference>
<dbReference type="GO" id="GO:0005739">
    <property type="term" value="C:mitochondrion"/>
    <property type="evidence" value="ECO:0007669"/>
    <property type="project" value="TreeGrafter"/>
</dbReference>
<reference evidence="4 5" key="1">
    <citation type="submission" date="2018-10" db="EMBL/GenBank/DDBJ databases">
        <title>Draft genome sequence of the microsporidian Tubulinosema ratisbonensis.</title>
        <authorList>
            <person name="Polonais V."/>
            <person name="Peyretaillade E."/>
            <person name="Niehus S."/>
            <person name="Wawrzyniak I."/>
            <person name="Franchet A."/>
            <person name="Gaspin C."/>
            <person name="Reichstadt M."/>
            <person name="Belser C."/>
            <person name="Labadie K."/>
            <person name="Delbac F."/>
            <person name="Ferrandon D."/>
        </authorList>
    </citation>
    <scope>NUCLEOTIDE SEQUENCE [LARGE SCALE GENOMIC DNA]</scope>
    <source>
        <strain evidence="4 5">Franzen</strain>
    </source>
</reference>
<evidence type="ECO:0000256" key="1">
    <source>
        <dbReference type="ARBA" id="ARBA00022679"/>
    </source>
</evidence>